<organism evidence="1 2">
    <name type="scientific">Klebsiella pneumoniae</name>
    <dbReference type="NCBI Taxonomy" id="573"/>
    <lineage>
        <taxon>Bacteria</taxon>
        <taxon>Pseudomonadati</taxon>
        <taxon>Pseudomonadota</taxon>
        <taxon>Gammaproteobacteria</taxon>
        <taxon>Enterobacterales</taxon>
        <taxon>Enterobacteriaceae</taxon>
        <taxon>Klebsiella/Raoultella group</taxon>
        <taxon>Klebsiella</taxon>
        <taxon>Klebsiella pneumoniae complex</taxon>
    </lineage>
</organism>
<reference evidence="1" key="1">
    <citation type="submission" date="2021-03" db="EMBL/GenBank/DDBJ databases">
        <title>Molecular epidemiology and mechanisms of colistin and carbapenem resistance in Enterobacteriaceae from clinical isolates, the environment and porcine samples in Pretoria, South Africa.</title>
        <authorList>
            <person name="Bogoshi D."/>
            <person name="Mbelle N.M."/>
            <person name="Naidoo V."/>
            <person name="Osei Sekyere J."/>
        </authorList>
    </citation>
    <scope>NUCLEOTIDE SEQUENCE</scope>
    <source>
        <strain evidence="1">C034</strain>
    </source>
</reference>
<protein>
    <submittedName>
        <fullName evidence="1">Uncharacterized protein</fullName>
    </submittedName>
</protein>
<dbReference type="Proteomes" id="UP000664620">
    <property type="component" value="Unassembled WGS sequence"/>
</dbReference>
<comment type="caution">
    <text evidence="1">The sequence shown here is derived from an EMBL/GenBank/DDBJ whole genome shotgun (WGS) entry which is preliminary data.</text>
</comment>
<dbReference type="AlphaFoldDB" id="A0A939NTA7"/>
<evidence type="ECO:0000313" key="1">
    <source>
        <dbReference type="EMBL" id="MBO2029225.1"/>
    </source>
</evidence>
<dbReference type="EMBL" id="JAGETO010000036">
    <property type="protein sequence ID" value="MBO2029225.1"/>
    <property type="molecule type" value="Genomic_DNA"/>
</dbReference>
<sequence length="45" mass="4452">MSTIACLSEAGIPSGLMLALNPAARRGYAQQGGGLADIAAMGAFQ</sequence>
<evidence type="ECO:0000313" key="2">
    <source>
        <dbReference type="Proteomes" id="UP000664620"/>
    </source>
</evidence>
<proteinExistence type="predicted"/>
<name>A0A939NTA7_KLEPN</name>
<gene>
    <name evidence="1" type="ORF">J4734_10380</name>
</gene>
<accession>A0A939NTA7</accession>